<dbReference type="CDD" id="cd15522">
    <property type="entry name" value="PHD_TAF3"/>
    <property type="match status" value="1"/>
</dbReference>
<dbReference type="PROSITE" id="PS50016">
    <property type="entry name" value="ZF_PHD_2"/>
    <property type="match status" value="1"/>
</dbReference>
<dbReference type="Proteomes" id="UP000069940">
    <property type="component" value="Unassembled WGS sequence"/>
</dbReference>
<dbReference type="InterPro" id="IPR019787">
    <property type="entry name" value="Znf_PHD-finger"/>
</dbReference>
<dbReference type="SUPFAM" id="SSF56672">
    <property type="entry name" value="DNA/RNA polymerases"/>
    <property type="match status" value="1"/>
</dbReference>
<feature type="coiled-coil region" evidence="5">
    <location>
        <begin position="81"/>
        <end position="166"/>
    </location>
</feature>
<dbReference type="SUPFAM" id="SSF57903">
    <property type="entry name" value="FYVE/PHD zinc finger"/>
    <property type="match status" value="1"/>
</dbReference>
<evidence type="ECO:0000256" key="5">
    <source>
        <dbReference type="SAM" id="Coils"/>
    </source>
</evidence>
<evidence type="ECO:0000256" key="1">
    <source>
        <dbReference type="ARBA" id="ARBA00022723"/>
    </source>
</evidence>
<reference evidence="9" key="2">
    <citation type="submission" date="2025-05" db="UniProtKB">
        <authorList>
            <consortium name="EnsemblMetazoa"/>
        </authorList>
    </citation>
    <scope>IDENTIFICATION</scope>
    <source>
        <strain evidence="9">Foshan</strain>
    </source>
</reference>
<dbReference type="InterPro" id="IPR019786">
    <property type="entry name" value="Zinc_finger_PHD-type_CS"/>
</dbReference>
<dbReference type="Gene3D" id="3.30.420.10">
    <property type="entry name" value="Ribonuclease H-like superfamily/Ribonuclease H"/>
    <property type="match status" value="1"/>
</dbReference>
<dbReference type="InterPro" id="IPR036397">
    <property type="entry name" value="RNaseH_sf"/>
</dbReference>
<evidence type="ECO:0000256" key="3">
    <source>
        <dbReference type="ARBA" id="ARBA00022833"/>
    </source>
</evidence>
<keyword evidence="3" id="KW-0862">Zinc</keyword>
<dbReference type="InterPro" id="IPR001965">
    <property type="entry name" value="Znf_PHD"/>
</dbReference>
<keyword evidence="2 4" id="KW-0863">Zinc-finger</keyword>
<dbReference type="SMART" id="SM00249">
    <property type="entry name" value="PHD"/>
    <property type="match status" value="1"/>
</dbReference>
<dbReference type="Gene3D" id="3.30.40.10">
    <property type="entry name" value="Zinc/RING finger domain, C3HC4 (zinc finger)"/>
    <property type="match status" value="1"/>
</dbReference>
<dbReference type="PROSITE" id="PS01359">
    <property type="entry name" value="ZF_PHD_1"/>
    <property type="match status" value="1"/>
</dbReference>
<dbReference type="InterPro" id="IPR012337">
    <property type="entry name" value="RNaseH-like_sf"/>
</dbReference>
<dbReference type="InterPro" id="IPR013083">
    <property type="entry name" value="Znf_RING/FYVE/PHD"/>
</dbReference>
<sequence length="1879" mass="214330">MNTGSIPRLPDPNETAYNCGKCNRPDEDESQMVFCDNCQRWYHFGCQGVTSDIQEDHDWVCSDCSGDQGGRTPDDPEERELLEAEKSIALERERLSALIEKKKRVASMRLKLEIEKREALWQLEKQELEAKAVAVEEFNEKKRAEKEKLQRRIDKALSERAELENEESSIRFCKKTSTPMVRMGEVGEKSKISKVKANSVREKVVDTDATSESESESKSDGDTSDASAKMELVPTKAQLSARQFLARRLPTFTGNPEEWSIFISSYETTTKACGFSNLENLVRLQECLKGAALDAVGSRLLLPQFVPKVIQELREQFGQPEQILETLLVKVRSADGPKAERPATFITYGRLVQQLCDHMEATHLEDHLTNPLLISELAKKLPASTKMDWIRFKRNEISGRKKVTLRTMADFLSEIVSVATEAVNLVDGQASSSRAPNPERNRERNKPKQHGVYVNVHNEDEKVPQEDEPQKRIPCAMCGETNHRLRNCDDFLKLEPAQRLKAVDRWELCRSCLNAHGDAKCKINIRCKVANCQGLHNTLLHQLPVHSTCNMHNSILPSSVIFRVVPVTVYNGSKTLSILAFLDEGSSYTLIEASVAEELGCGGVVQPLRVSWTAGMTRLERDSKIVNLSVSSVGSTQKSALRGAHTVRELGLPKQTMRFAEFAEGYEHLQGLQVADYPMETPRILIGLKHLHLFAPLESRIGNPGEPIAVRSMLGWTVYGPQEKISSESTFVGHHTCTSVSNEDLYRLLKSHYVLEDSAVLVDLVPESRDDRRAREILEKTTVRVGDRFQCGLLWKEEHTLFPDSFSMAEKRMKSLEKRLAKNQELQQNVHKQMSDYIEKGYCHKATPQELRSTERHKVWYLPLNIVLNPRKPGKVRLVWDAAAAVNGVSLNATLLKGPDLLVSLPSVISQFRERRIGFGGDIREMFHQIRIRPEDRQAQRFLFGGEVYVMDCAIFGATCSPSQALYVMNKNASEFSESYPEAASAIEKKHYVDDYFDSVDSTEEAICRAKEVRDIHARGGFQIRNWVSNSEEVLMQLGERQDNQEIHFHRDKETEYERVLGIVWNTKQDVFTFSTKVRDELQPYLTGGHRPTKRIVLSCVMSFFDPLGLLAVFTIHGRIIVQDLWRSGCDWDEEIDDEALVKWSRWTACLTDVEMVEIPRYYFSDAIALNYGSLQLHIFVDASENAYGAVGYFRILTGRDPCCALVQARSKVAPIKPHSIPRLELMAAVLGARLKDTILESHNFEIKKVYFWTDSRTVQSWIKSDARKYRQFVAFRIGDILSRTKTSDWRWISTKLNVADHLTKWSRGSSLEADGAWLKGPAFLHLPESEWPVDNSVEPNDPEELRATCLFHKTEAVFQLIDPSRISKWNVLVRCVACVIRFISNLRRKAKGLAIETLRSLPRMKYTRKVHAVRVCLQRDEFQRAEEVLWQQVQMEAFEDEVRILRIMRDNKGECKEKIEKRSPLYKLSPILDENDVVRVEGRTAQAEFLPFEMRFPIILPKGHMITTRLIEHYHGRLGHGHREAVVNELMQRFCIPKIRAEVSRVMRNCVWCKVYKCKPTVPRMAPLPVQRATPFLRPFTYTGVDFFGPISVVIGRRSEKRWVSLFTCLTTRAIHLEVARSLSTASCLMAIRRFVCRRGFPIEFFSDNGTNFVGASKEIIKAINEECSENLTSSRTRWNFNPPAAPHMGGIWERLVRSVKAVLAELDDGRSLSDEVLETVLAEAERMINSRPLTFVSKDNMEPEALTPNHFLLGYPSCGREMRLPSGNEAKGLRDQYERSQVLTDKLWNRWIKEYLPTINLRSKWQEDQGPIKVGTLVYMADEENRKSWIRGVVDEIIKGADGRVRQVVIRAGGKRYRRAVAKIAVPEISDETPGLV</sequence>
<dbReference type="Gene3D" id="1.10.340.70">
    <property type="match status" value="1"/>
</dbReference>
<dbReference type="PANTHER" id="PTHR47331:SF1">
    <property type="entry name" value="GAG-LIKE PROTEIN"/>
    <property type="match status" value="1"/>
</dbReference>
<dbReference type="InterPro" id="IPR041588">
    <property type="entry name" value="Integrase_H2C2"/>
</dbReference>
<dbReference type="Pfam" id="PF05380">
    <property type="entry name" value="Peptidase_A17"/>
    <property type="match status" value="1"/>
</dbReference>
<evidence type="ECO:0000256" key="4">
    <source>
        <dbReference type="PROSITE-ProRule" id="PRU00146"/>
    </source>
</evidence>
<dbReference type="InterPro" id="IPR043128">
    <property type="entry name" value="Rev_trsase/Diguanyl_cyclase"/>
</dbReference>
<dbReference type="Pfam" id="PF18701">
    <property type="entry name" value="DUF5641"/>
    <property type="match status" value="1"/>
</dbReference>
<dbReference type="InterPro" id="IPR043502">
    <property type="entry name" value="DNA/RNA_pol_sf"/>
</dbReference>
<feature type="domain" description="Integrase catalytic" evidence="8">
    <location>
        <begin position="1576"/>
        <end position="1758"/>
    </location>
</feature>
<dbReference type="SUPFAM" id="SSF53098">
    <property type="entry name" value="Ribonuclease H-like"/>
    <property type="match status" value="1"/>
</dbReference>
<evidence type="ECO:0000259" key="7">
    <source>
        <dbReference type="PROSITE" id="PS50016"/>
    </source>
</evidence>
<keyword evidence="10" id="KW-1185">Reference proteome</keyword>
<feature type="region of interest" description="Disordered" evidence="6">
    <location>
        <begin position="428"/>
        <end position="451"/>
    </location>
</feature>
<feature type="compositionally biased region" description="Basic and acidic residues" evidence="6">
    <location>
        <begin position="437"/>
        <end position="446"/>
    </location>
</feature>
<dbReference type="GeneID" id="134290768"/>
<keyword evidence="1" id="KW-0479">Metal-binding</keyword>
<protein>
    <submittedName>
        <fullName evidence="9">Uncharacterized protein</fullName>
    </submittedName>
</protein>
<dbReference type="PROSITE" id="PS50994">
    <property type="entry name" value="INTEGRASE"/>
    <property type="match status" value="1"/>
</dbReference>
<evidence type="ECO:0000313" key="10">
    <source>
        <dbReference type="Proteomes" id="UP000069940"/>
    </source>
</evidence>
<proteinExistence type="predicted"/>
<evidence type="ECO:0000259" key="8">
    <source>
        <dbReference type="PROSITE" id="PS50994"/>
    </source>
</evidence>
<reference evidence="10" key="1">
    <citation type="journal article" date="2015" name="Proc. Natl. Acad. Sci. U.S.A.">
        <title>Genome sequence of the Asian Tiger mosquito, Aedes albopictus, reveals insights into its biology, genetics, and evolution.</title>
        <authorList>
            <person name="Chen X.G."/>
            <person name="Jiang X."/>
            <person name="Gu J."/>
            <person name="Xu M."/>
            <person name="Wu Y."/>
            <person name="Deng Y."/>
            <person name="Zhang C."/>
            <person name="Bonizzoni M."/>
            <person name="Dermauw W."/>
            <person name="Vontas J."/>
            <person name="Armbruster P."/>
            <person name="Huang X."/>
            <person name="Yang Y."/>
            <person name="Zhang H."/>
            <person name="He W."/>
            <person name="Peng H."/>
            <person name="Liu Y."/>
            <person name="Wu K."/>
            <person name="Chen J."/>
            <person name="Lirakis M."/>
            <person name="Topalis P."/>
            <person name="Van Leeuwen T."/>
            <person name="Hall A.B."/>
            <person name="Jiang X."/>
            <person name="Thorpe C."/>
            <person name="Mueller R.L."/>
            <person name="Sun C."/>
            <person name="Waterhouse R.M."/>
            <person name="Yan G."/>
            <person name="Tu Z.J."/>
            <person name="Fang X."/>
            <person name="James A.A."/>
        </authorList>
    </citation>
    <scope>NUCLEOTIDE SEQUENCE [LARGE SCALE GENOMIC DNA]</scope>
    <source>
        <strain evidence="10">Foshan</strain>
    </source>
</reference>
<evidence type="ECO:0000256" key="2">
    <source>
        <dbReference type="ARBA" id="ARBA00022771"/>
    </source>
</evidence>
<dbReference type="EnsemblMetazoa" id="AALFPA23_003432.R3799">
    <property type="protein sequence ID" value="AALFPA23_003432.P3799"/>
    <property type="gene ID" value="AALFPA23_003432"/>
</dbReference>
<dbReference type="InterPro" id="IPR008042">
    <property type="entry name" value="Retrotrans_Pao"/>
</dbReference>
<dbReference type="Pfam" id="PF00628">
    <property type="entry name" value="PHD"/>
    <property type="match status" value="1"/>
</dbReference>
<keyword evidence="5" id="KW-0175">Coiled coil</keyword>
<evidence type="ECO:0000256" key="6">
    <source>
        <dbReference type="SAM" id="MobiDB-lite"/>
    </source>
</evidence>
<dbReference type="RefSeq" id="XP_062713949.1">
    <property type="nucleotide sequence ID" value="XM_062857965.1"/>
</dbReference>
<organism evidence="9 10">
    <name type="scientific">Aedes albopictus</name>
    <name type="common">Asian tiger mosquito</name>
    <name type="synonym">Stegomyia albopicta</name>
    <dbReference type="NCBI Taxonomy" id="7160"/>
    <lineage>
        <taxon>Eukaryota</taxon>
        <taxon>Metazoa</taxon>
        <taxon>Ecdysozoa</taxon>
        <taxon>Arthropoda</taxon>
        <taxon>Hexapoda</taxon>
        <taxon>Insecta</taxon>
        <taxon>Pterygota</taxon>
        <taxon>Neoptera</taxon>
        <taxon>Endopterygota</taxon>
        <taxon>Diptera</taxon>
        <taxon>Nematocera</taxon>
        <taxon>Culicoidea</taxon>
        <taxon>Culicidae</taxon>
        <taxon>Culicinae</taxon>
        <taxon>Aedini</taxon>
        <taxon>Aedes</taxon>
        <taxon>Stegomyia</taxon>
    </lineage>
</organism>
<feature type="domain" description="PHD-type" evidence="7">
    <location>
        <begin position="16"/>
        <end position="67"/>
    </location>
</feature>
<dbReference type="Gene3D" id="3.10.10.10">
    <property type="entry name" value="HIV Type 1 Reverse Transcriptase, subunit A, domain 1"/>
    <property type="match status" value="1"/>
</dbReference>
<accession>A0ABM1XW63</accession>
<evidence type="ECO:0000313" key="9">
    <source>
        <dbReference type="EnsemblMetazoa" id="AALFPA23_003432.P3799"/>
    </source>
</evidence>
<dbReference type="Gene3D" id="3.30.70.270">
    <property type="match status" value="1"/>
</dbReference>
<feature type="region of interest" description="Disordered" evidence="6">
    <location>
        <begin position="203"/>
        <end position="229"/>
    </location>
</feature>
<dbReference type="InterPro" id="IPR011011">
    <property type="entry name" value="Znf_FYVE_PHD"/>
</dbReference>
<name>A0ABM1XW63_AEDAL</name>
<dbReference type="InterPro" id="IPR001584">
    <property type="entry name" value="Integrase_cat-core"/>
</dbReference>
<dbReference type="PANTHER" id="PTHR47331">
    <property type="entry name" value="PHD-TYPE DOMAIN-CONTAINING PROTEIN"/>
    <property type="match status" value="1"/>
</dbReference>
<dbReference type="Pfam" id="PF17921">
    <property type="entry name" value="Integrase_H2C2"/>
    <property type="match status" value="1"/>
</dbReference>
<dbReference type="InterPro" id="IPR040676">
    <property type="entry name" value="DUF5641"/>
</dbReference>